<dbReference type="Proteomes" id="UP001590951">
    <property type="component" value="Unassembled WGS sequence"/>
</dbReference>
<evidence type="ECO:0000259" key="1">
    <source>
        <dbReference type="Pfam" id="PF01370"/>
    </source>
</evidence>
<dbReference type="PANTHER" id="PTHR43245">
    <property type="entry name" value="BIFUNCTIONAL POLYMYXIN RESISTANCE PROTEIN ARNA"/>
    <property type="match status" value="1"/>
</dbReference>
<dbReference type="InterPro" id="IPR050177">
    <property type="entry name" value="Lipid_A_modif_metabolic_enz"/>
</dbReference>
<dbReference type="SUPFAM" id="SSF51735">
    <property type="entry name" value="NAD(P)-binding Rossmann-fold domains"/>
    <property type="match status" value="1"/>
</dbReference>
<comment type="caution">
    <text evidence="2">The sequence shown here is derived from an EMBL/GenBank/DDBJ whole genome shotgun (WGS) entry which is preliminary data.</text>
</comment>
<dbReference type="PANTHER" id="PTHR43245:SF11">
    <property type="entry name" value="LD23561P"/>
    <property type="match status" value="1"/>
</dbReference>
<reference evidence="2 3" key="1">
    <citation type="submission" date="2024-09" db="EMBL/GenBank/DDBJ databases">
        <title>Rethinking Asexuality: The Enigmatic Case of Functional Sexual Genes in Lepraria (Stereocaulaceae).</title>
        <authorList>
            <person name="Doellman M."/>
            <person name="Sun Y."/>
            <person name="Barcenas-Pena A."/>
            <person name="Lumbsch H.T."/>
            <person name="Grewe F."/>
        </authorList>
    </citation>
    <scope>NUCLEOTIDE SEQUENCE [LARGE SCALE GENOMIC DNA]</scope>
    <source>
        <strain evidence="2 3">Grewe 0041</strain>
    </source>
</reference>
<name>A0ABR4AYI9_9LECA</name>
<dbReference type="Gene3D" id="3.40.50.720">
    <property type="entry name" value="NAD(P)-binding Rossmann-like Domain"/>
    <property type="match status" value="1"/>
</dbReference>
<dbReference type="InterPro" id="IPR036291">
    <property type="entry name" value="NAD(P)-bd_dom_sf"/>
</dbReference>
<dbReference type="Pfam" id="PF01370">
    <property type="entry name" value="Epimerase"/>
    <property type="match status" value="1"/>
</dbReference>
<organism evidence="2 3">
    <name type="scientific">Lepraria finkii</name>
    <dbReference type="NCBI Taxonomy" id="1340010"/>
    <lineage>
        <taxon>Eukaryota</taxon>
        <taxon>Fungi</taxon>
        <taxon>Dikarya</taxon>
        <taxon>Ascomycota</taxon>
        <taxon>Pezizomycotina</taxon>
        <taxon>Lecanoromycetes</taxon>
        <taxon>OSLEUM clade</taxon>
        <taxon>Lecanoromycetidae</taxon>
        <taxon>Lecanorales</taxon>
        <taxon>Lecanorineae</taxon>
        <taxon>Stereocaulaceae</taxon>
        <taxon>Lepraria</taxon>
    </lineage>
</organism>
<accession>A0ABR4AYI9</accession>
<protein>
    <recommendedName>
        <fullName evidence="1">NAD-dependent epimerase/dehydratase domain-containing protein</fullName>
    </recommendedName>
</protein>
<keyword evidence="3" id="KW-1185">Reference proteome</keyword>
<proteinExistence type="predicted"/>
<sequence length="402" mass="44535">MADGAEGGDATSATATSSNEKPAVLIIGGLGYIGRFLALYIHRSNLASEVRLVDKVLPQLARLPPEFAEACSTDKFMQADASREQSLSRIFTLQSGRQVSYVFNCGGETRYSQDPSVYAVRSTALTNTLATYIASLKPSPALIEFGTGMVYKPPSSSNISSGGCSETAALKPWLKIAKAKLQAEEALQKLAREKALKYVCLRLAHVYGEYDVGFLARGLCLARVYQGLGRELKWLWTKDLRINTVHVLDVCNVAWKAAQWCATNPPTPQSTMADRAFNIVDMGDTKQETLSTIVSKIFNIETGFQGSIVSQFAKFNLDNVVDDVNEDILQPWADMLKTKGLDAGQGSPLTPFMEKELLKDHNLCLDGKKARETLAWMVERDRLTEARVKEILESYERMRWWP</sequence>
<dbReference type="EMBL" id="JBHFEH010000043">
    <property type="protein sequence ID" value="KAL2050727.1"/>
    <property type="molecule type" value="Genomic_DNA"/>
</dbReference>
<dbReference type="InterPro" id="IPR001509">
    <property type="entry name" value="Epimerase_deHydtase"/>
</dbReference>
<gene>
    <name evidence="2" type="ORF">ABVK25_008965</name>
</gene>
<feature type="domain" description="NAD-dependent epimerase/dehydratase" evidence="1">
    <location>
        <begin position="24"/>
        <end position="264"/>
    </location>
</feature>
<evidence type="ECO:0000313" key="3">
    <source>
        <dbReference type="Proteomes" id="UP001590951"/>
    </source>
</evidence>
<evidence type="ECO:0000313" key="2">
    <source>
        <dbReference type="EMBL" id="KAL2050727.1"/>
    </source>
</evidence>